<evidence type="ECO:0000313" key="6">
    <source>
        <dbReference type="Proteomes" id="UP001209878"/>
    </source>
</evidence>
<comment type="similarity">
    <text evidence="4">Belongs to the COX19 family.</text>
</comment>
<evidence type="ECO:0000256" key="3">
    <source>
        <dbReference type="ARBA" id="ARBA00023157"/>
    </source>
</evidence>
<dbReference type="PANTHER" id="PTHR21107">
    <property type="entry name" value="CYTOCHROME C OXIDASE ASSEMBLY PROTEIN COX19"/>
    <property type="match status" value="1"/>
</dbReference>
<dbReference type="EMBL" id="JAODUO010000471">
    <property type="protein sequence ID" value="KAK2179806.1"/>
    <property type="molecule type" value="Genomic_DNA"/>
</dbReference>
<proteinExistence type="inferred from homology"/>
<evidence type="ECO:0000256" key="4">
    <source>
        <dbReference type="ARBA" id="ARBA00038223"/>
    </source>
</evidence>
<keyword evidence="6" id="KW-1185">Reference proteome</keyword>
<accession>A0AAD9KYN0</accession>
<dbReference type="InterPro" id="IPR051383">
    <property type="entry name" value="COX19"/>
</dbReference>
<keyword evidence="3" id="KW-1015">Disulfide bond</keyword>
<reference evidence="5" key="1">
    <citation type="journal article" date="2023" name="Mol. Biol. Evol.">
        <title>Third-Generation Sequencing Reveals the Adaptive Role of the Epigenome in Three Deep-Sea Polychaetes.</title>
        <authorList>
            <person name="Perez M."/>
            <person name="Aroh O."/>
            <person name="Sun Y."/>
            <person name="Lan Y."/>
            <person name="Juniper S.K."/>
            <person name="Young C.R."/>
            <person name="Angers B."/>
            <person name="Qian P.Y."/>
        </authorList>
    </citation>
    <scope>NUCLEOTIDE SEQUENCE</scope>
    <source>
        <strain evidence="5">R07B-5</strain>
    </source>
</reference>
<dbReference type="Proteomes" id="UP001209878">
    <property type="component" value="Unassembled WGS sequence"/>
</dbReference>
<comment type="caution">
    <text evidence="5">The sequence shown here is derived from an EMBL/GenBank/DDBJ whole genome shotgun (WGS) entry which is preliminary data.</text>
</comment>
<dbReference type="GO" id="GO:0005758">
    <property type="term" value="C:mitochondrial intermembrane space"/>
    <property type="evidence" value="ECO:0007669"/>
    <property type="project" value="TreeGrafter"/>
</dbReference>
<organism evidence="5 6">
    <name type="scientific">Ridgeia piscesae</name>
    <name type="common">Tubeworm</name>
    <dbReference type="NCBI Taxonomy" id="27915"/>
    <lineage>
        <taxon>Eukaryota</taxon>
        <taxon>Metazoa</taxon>
        <taxon>Spiralia</taxon>
        <taxon>Lophotrochozoa</taxon>
        <taxon>Annelida</taxon>
        <taxon>Polychaeta</taxon>
        <taxon>Sedentaria</taxon>
        <taxon>Canalipalpata</taxon>
        <taxon>Sabellida</taxon>
        <taxon>Siboglinidae</taxon>
        <taxon>Ridgeia</taxon>
    </lineage>
</organism>
<evidence type="ECO:0008006" key="7">
    <source>
        <dbReference type="Google" id="ProtNLM"/>
    </source>
</evidence>
<evidence type="ECO:0000256" key="2">
    <source>
        <dbReference type="ARBA" id="ARBA00022490"/>
    </source>
</evidence>
<comment type="subcellular location">
    <subcellularLocation>
        <location evidence="1">Cytoplasm</location>
    </subcellularLocation>
</comment>
<protein>
    <recommendedName>
        <fullName evidence="7">Cytochrome c oxidase assembly protein COX19</fullName>
    </recommendedName>
</protein>
<dbReference type="PANTHER" id="PTHR21107:SF2">
    <property type="entry name" value="CYTOCHROME C OXIDASE ASSEMBLY PROTEIN COX19"/>
    <property type="match status" value="1"/>
</dbReference>
<name>A0AAD9KYN0_RIDPI</name>
<sequence>MSSMTFGQKALTVIPPMKGSFPLDHEGECKLRMLQYMKCMNTASSKTTDCRQQCMDYLDCRMDRSLMLREDWTKLGFKEDEIKEYYTKQGLPIPN</sequence>
<dbReference type="AlphaFoldDB" id="A0AAD9KYN0"/>
<evidence type="ECO:0000313" key="5">
    <source>
        <dbReference type="EMBL" id="KAK2179806.1"/>
    </source>
</evidence>
<keyword evidence="2" id="KW-0963">Cytoplasm</keyword>
<gene>
    <name evidence="5" type="ORF">NP493_471g02010</name>
</gene>
<evidence type="ECO:0000256" key="1">
    <source>
        <dbReference type="ARBA" id="ARBA00004496"/>
    </source>
</evidence>
<dbReference type="GO" id="GO:0033617">
    <property type="term" value="P:mitochondrial respiratory chain complex IV assembly"/>
    <property type="evidence" value="ECO:0007669"/>
    <property type="project" value="TreeGrafter"/>
</dbReference>